<sequence length="60" mass="6894">MFSMCSLFHRPKPFQTIFKGNWHQSVWSVSINHNSNCDSVLHQQMVSALTHPSSSFMQLA</sequence>
<gene>
    <name evidence="1" type="ORF">OCBIM_22031631mg</name>
</gene>
<name>A0A0L8GMH0_OCTBM</name>
<evidence type="ECO:0000313" key="1">
    <source>
        <dbReference type="EMBL" id="KOF77810.1"/>
    </source>
</evidence>
<proteinExistence type="predicted"/>
<accession>A0A0L8GMH0</accession>
<protein>
    <submittedName>
        <fullName evidence="1">Uncharacterized protein</fullName>
    </submittedName>
</protein>
<organism evidence="1">
    <name type="scientific">Octopus bimaculoides</name>
    <name type="common">California two-spotted octopus</name>
    <dbReference type="NCBI Taxonomy" id="37653"/>
    <lineage>
        <taxon>Eukaryota</taxon>
        <taxon>Metazoa</taxon>
        <taxon>Spiralia</taxon>
        <taxon>Lophotrochozoa</taxon>
        <taxon>Mollusca</taxon>
        <taxon>Cephalopoda</taxon>
        <taxon>Coleoidea</taxon>
        <taxon>Octopodiformes</taxon>
        <taxon>Octopoda</taxon>
        <taxon>Incirrata</taxon>
        <taxon>Octopodidae</taxon>
        <taxon>Octopus</taxon>
    </lineage>
</organism>
<dbReference type="AlphaFoldDB" id="A0A0L8GMH0"/>
<dbReference type="EMBL" id="KQ421305">
    <property type="protein sequence ID" value="KOF77810.1"/>
    <property type="molecule type" value="Genomic_DNA"/>
</dbReference>
<reference evidence="1" key="1">
    <citation type="submission" date="2015-07" db="EMBL/GenBank/DDBJ databases">
        <title>MeaNS - Measles Nucleotide Surveillance Program.</title>
        <authorList>
            <person name="Tran T."/>
            <person name="Druce J."/>
        </authorList>
    </citation>
    <scope>NUCLEOTIDE SEQUENCE</scope>
    <source>
        <strain evidence="1">UCB-OBI-ISO-001</strain>
        <tissue evidence="1">Gonad</tissue>
    </source>
</reference>